<proteinExistence type="predicted"/>
<dbReference type="Gene3D" id="3.10.350.10">
    <property type="entry name" value="LysM domain"/>
    <property type="match status" value="2"/>
</dbReference>
<dbReference type="VEuPathDB" id="FungiDB:ASPZODRAFT_155329"/>
<dbReference type="AlphaFoldDB" id="A0A1L9S5H9"/>
<dbReference type="RefSeq" id="XP_022576929.1">
    <property type="nucleotide sequence ID" value="XM_022726200.1"/>
</dbReference>
<dbReference type="Proteomes" id="UP000184188">
    <property type="component" value="Unassembled WGS sequence"/>
</dbReference>
<accession>A0A1L9S5H9</accession>
<name>A0A1L9S5H9_9EURO</name>
<feature type="domain" description="LysM" evidence="1">
    <location>
        <begin position="95"/>
        <end position="144"/>
    </location>
</feature>
<dbReference type="InterPro" id="IPR036779">
    <property type="entry name" value="LysM_dom_sf"/>
</dbReference>
<dbReference type="PROSITE" id="PS51782">
    <property type="entry name" value="LYSM"/>
    <property type="match status" value="1"/>
</dbReference>
<gene>
    <name evidence="2" type="ORF">ASPZODRAFT_155329</name>
</gene>
<dbReference type="OrthoDB" id="2107166at2759"/>
<organism evidence="2 3">
    <name type="scientific">Penicilliopsis zonata CBS 506.65</name>
    <dbReference type="NCBI Taxonomy" id="1073090"/>
    <lineage>
        <taxon>Eukaryota</taxon>
        <taxon>Fungi</taxon>
        <taxon>Dikarya</taxon>
        <taxon>Ascomycota</taxon>
        <taxon>Pezizomycotina</taxon>
        <taxon>Eurotiomycetes</taxon>
        <taxon>Eurotiomycetidae</taxon>
        <taxon>Eurotiales</taxon>
        <taxon>Aspergillaceae</taxon>
        <taxon>Penicilliopsis</taxon>
    </lineage>
</organism>
<dbReference type="Pfam" id="PF01476">
    <property type="entry name" value="LysM"/>
    <property type="match status" value="1"/>
</dbReference>
<evidence type="ECO:0000259" key="1">
    <source>
        <dbReference type="PROSITE" id="PS51782"/>
    </source>
</evidence>
<dbReference type="InterPro" id="IPR018392">
    <property type="entry name" value="LysM"/>
</dbReference>
<dbReference type="GeneID" id="34612664"/>
<dbReference type="STRING" id="1073090.A0A1L9S5H9"/>
<reference evidence="3" key="1">
    <citation type="journal article" date="2017" name="Genome Biol.">
        <title>Comparative genomics reveals high biological diversity and specific adaptations in the industrially and medically important fungal genus Aspergillus.</title>
        <authorList>
            <person name="de Vries R.P."/>
            <person name="Riley R."/>
            <person name="Wiebenga A."/>
            <person name="Aguilar-Osorio G."/>
            <person name="Amillis S."/>
            <person name="Uchima C.A."/>
            <person name="Anderluh G."/>
            <person name="Asadollahi M."/>
            <person name="Askin M."/>
            <person name="Barry K."/>
            <person name="Battaglia E."/>
            <person name="Bayram O."/>
            <person name="Benocci T."/>
            <person name="Braus-Stromeyer S.A."/>
            <person name="Caldana C."/>
            <person name="Canovas D."/>
            <person name="Cerqueira G.C."/>
            <person name="Chen F."/>
            <person name="Chen W."/>
            <person name="Choi C."/>
            <person name="Clum A."/>
            <person name="Dos Santos R.A."/>
            <person name="Damasio A.R."/>
            <person name="Diallinas G."/>
            <person name="Emri T."/>
            <person name="Fekete E."/>
            <person name="Flipphi M."/>
            <person name="Freyberg S."/>
            <person name="Gallo A."/>
            <person name="Gournas C."/>
            <person name="Habgood R."/>
            <person name="Hainaut M."/>
            <person name="Harispe M.L."/>
            <person name="Henrissat B."/>
            <person name="Hilden K.S."/>
            <person name="Hope R."/>
            <person name="Hossain A."/>
            <person name="Karabika E."/>
            <person name="Karaffa L."/>
            <person name="Karanyi Z."/>
            <person name="Krasevec N."/>
            <person name="Kuo A."/>
            <person name="Kusch H."/>
            <person name="LaButti K."/>
            <person name="Lagendijk E.L."/>
            <person name="Lapidus A."/>
            <person name="Levasseur A."/>
            <person name="Lindquist E."/>
            <person name="Lipzen A."/>
            <person name="Logrieco A.F."/>
            <person name="MacCabe A."/>
            <person name="Maekelae M.R."/>
            <person name="Malavazi I."/>
            <person name="Melin P."/>
            <person name="Meyer V."/>
            <person name="Mielnichuk N."/>
            <person name="Miskei M."/>
            <person name="Molnar A.P."/>
            <person name="Mule G."/>
            <person name="Ngan C.Y."/>
            <person name="Orejas M."/>
            <person name="Orosz E."/>
            <person name="Ouedraogo J.P."/>
            <person name="Overkamp K.M."/>
            <person name="Park H.-S."/>
            <person name="Perrone G."/>
            <person name="Piumi F."/>
            <person name="Punt P.J."/>
            <person name="Ram A.F."/>
            <person name="Ramon A."/>
            <person name="Rauscher S."/>
            <person name="Record E."/>
            <person name="Riano-Pachon D.M."/>
            <person name="Robert V."/>
            <person name="Roehrig J."/>
            <person name="Ruller R."/>
            <person name="Salamov A."/>
            <person name="Salih N.S."/>
            <person name="Samson R.A."/>
            <person name="Sandor E."/>
            <person name="Sanguinetti M."/>
            <person name="Schuetze T."/>
            <person name="Sepcic K."/>
            <person name="Shelest E."/>
            <person name="Sherlock G."/>
            <person name="Sophianopoulou V."/>
            <person name="Squina F.M."/>
            <person name="Sun H."/>
            <person name="Susca A."/>
            <person name="Todd R.B."/>
            <person name="Tsang A."/>
            <person name="Unkles S.E."/>
            <person name="van de Wiele N."/>
            <person name="van Rossen-Uffink D."/>
            <person name="Oliveira J.V."/>
            <person name="Vesth T.C."/>
            <person name="Visser J."/>
            <person name="Yu J.-H."/>
            <person name="Zhou M."/>
            <person name="Andersen M.R."/>
            <person name="Archer D.B."/>
            <person name="Baker S.E."/>
            <person name="Benoit I."/>
            <person name="Brakhage A.A."/>
            <person name="Braus G.H."/>
            <person name="Fischer R."/>
            <person name="Frisvad J.C."/>
            <person name="Goldman G.H."/>
            <person name="Houbraken J."/>
            <person name="Oakley B."/>
            <person name="Pocsi I."/>
            <person name="Scazzocchio C."/>
            <person name="Seiboth B."/>
            <person name="vanKuyk P.A."/>
            <person name="Wortman J."/>
            <person name="Dyer P.S."/>
            <person name="Grigoriev I.V."/>
        </authorList>
    </citation>
    <scope>NUCLEOTIDE SEQUENCE [LARGE SCALE GENOMIC DNA]</scope>
    <source>
        <strain evidence="3">CBS 506.65</strain>
    </source>
</reference>
<dbReference type="EMBL" id="KV878360">
    <property type="protein sequence ID" value="OJJ42419.1"/>
    <property type="molecule type" value="Genomic_DNA"/>
</dbReference>
<evidence type="ECO:0000313" key="2">
    <source>
        <dbReference type="EMBL" id="OJJ42419.1"/>
    </source>
</evidence>
<evidence type="ECO:0000313" key="3">
    <source>
        <dbReference type="Proteomes" id="UP000184188"/>
    </source>
</evidence>
<keyword evidence="3" id="KW-1185">Reference proteome</keyword>
<protein>
    <recommendedName>
        <fullName evidence="1">LysM domain-containing protein</fullName>
    </recommendedName>
</protein>
<dbReference type="CDD" id="cd00118">
    <property type="entry name" value="LysM"/>
    <property type="match status" value="1"/>
</dbReference>
<sequence length="212" mass="22687">MPLEKNFWCDPDALNTTTWTYTTKANETIYDVAAAVKRGVCDIARENCMADALMPLTTGETLLIPGEACEADETTCLIVADADDNYSDCVIGGPHTYTTVKGDTLAYIALKFNLTVASLQATAEPQGLGYDPNATIVPGNDIKVPLCSPSKCEISPWAVTYGTYKDWAPKLGTTVGQLMALNPTFNHSEGGGAVIEWAYNCVTLAENTTVIS</sequence>
<dbReference type="SMART" id="SM00257">
    <property type="entry name" value="LysM"/>
    <property type="match status" value="2"/>
</dbReference>